<dbReference type="EMBL" id="KX891215">
    <property type="protein sequence ID" value="ARO47998.1"/>
    <property type="molecule type" value="Genomic_DNA"/>
</dbReference>
<dbReference type="GO" id="GO:0005840">
    <property type="term" value="C:ribosome"/>
    <property type="evidence" value="ECO:0007669"/>
    <property type="project" value="UniProtKB-KW"/>
</dbReference>
<dbReference type="InterPro" id="IPR001209">
    <property type="entry name" value="Ribosomal_uS14"/>
</dbReference>
<dbReference type="GO" id="GO:0006412">
    <property type="term" value="P:translation"/>
    <property type="evidence" value="ECO:0007669"/>
    <property type="project" value="InterPro"/>
</dbReference>
<geneLocation type="mitochondrion" evidence="4"/>
<keyword evidence="3" id="KW-0687">Ribonucleoprotein</keyword>
<dbReference type="Pfam" id="PF00253">
    <property type="entry name" value="Ribosomal_S14"/>
    <property type="match status" value="1"/>
</dbReference>
<keyword evidence="2 4" id="KW-0689">Ribosomal protein</keyword>
<name>A0A1W6R275_9EUKA</name>
<evidence type="ECO:0000256" key="2">
    <source>
        <dbReference type="ARBA" id="ARBA00022980"/>
    </source>
</evidence>
<gene>
    <name evidence="4" type="primary">rps14</name>
</gene>
<comment type="similarity">
    <text evidence="1">Belongs to the universal ribosomal protein uS14 family.</text>
</comment>
<keyword evidence="4" id="KW-0496">Mitochondrion</keyword>
<dbReference type="SUPFAM" id="SSF57716">
    <property type="entry name" value="Glucocorticoid receptor-like (DNA-binding domain)"/>
    <property type="match status" value="1"/>
</dbReference>
<dbReference type="GeneID" id="32891809"/>
<evidence type="ECO:0000313" key="4">
    <source>
        <dbReference type="EMBL" id="ARO47998.1"/>
    </source>
</evidence>
<accession>A0A1W6R275</accession>
<evidence type="ECO:0000256" key="1">
    <source>
        <dbReference type="ARBA" id="ARBA00009083"/>
    </source>
</evidence>
<dbReference type="AlphaFoldDB" id="A0A1W6R275"/>
<evidence type="ECO:0000256" key="3">
    <source>
        <dbReference type="ARBA" id="ARBA00023274"/>
    </source>
</evidence>
<reference evidence="4" key="1">
    <citation type="journal article" date="2017" name="Genome Biol. Evol.">
        <title>Mitochondrial Genome Evolution and a Novel RNA Editing System in Deep-Branching Heteroloboseids.</title>
        <authorList>
            <person name="Yang J."/>
            <person name="Harding T."/>
            <person name="Kamikawa R."/>
            <person name="Simpson A.G.B."/>
            <person name="Roger A.J."/>
        </authorList>
    </citation>
    <scope>NUCLEOTIDE SEQUENCE</scope>
    <source>
        <strain evidence="4">AS12B</strain>
    </source>
</reference>
<dbReference type="InterPro" id="IPR043140">
    <property type="entry name" value="Ribosomal_uS14_sf"/>
</dbReference>
<dbReference type="GO" id="GO:0003735">
    <property type="term" value="F:structural constituent of ribosome"/>
    <property type="evidence" value="ECO:0007669"/>
    <property type="project" value="InterPro"/>
</dbReference>
<proteinExistence type="inferred from homology"/>
<sequence length="97" mass="11594">MSTKAVFVKDLKKFDTPPSYELKTRRKKMLNYSPVLKVKKYGSFYRLNKKQSLSQINHRCMYTGRKKGLVRYAKMTRMYFKEAVYKGHVNGIRKSSW</sequence>
<dbReference type="GO" id="GO:1990904">
    <property type="term" value="C:ribonucleoprotein complex"/>
    <property type="evidence" value="ECO:0007669"/>
    <property type="project" value="UniProtKB-KW"/>
</dbReference>
<dbReference type="Gene3D" id="4.10.830.10">
    <property type="entry name" value="30s Ribosomal Protein S14, Chain N"/>
    <property type="match status" value="1"/>
</dbReference>
<protein>
    <submittedName>
        <fullName evidence="4">Ribosomal protein S14</fullName>
    </submittedName>
</protein>
<dbReference type="RefSeq" id="YP_009370832.1">
    <property type="nucleotide sequence ID" value="NC_034798.1"/>
</dbReference>
<organism evidence="4">
    <name type="scientific">Pharyngomonas kirbyi</name>
    <dbReference type="NCBI Taxonomy" id="63601"/>
    <lineage>
        <taxon>Eukaryota</taxon>
        <taxon>Discoba</taxon>
        <taxon>Heterolobosea</taxon>
        <taxon>Pharyngomonada</taxon>
        <taxon>Pharyngomonas</taxon>
    </lineage>
</organism>